<sequence>MPCAVCRSLPLSPLAVIHHIAIGRNVPLDMAVDWLMGIAPVGVIEFPTKDDPMVQTLLSQREDIFADYDTDHFRAAVSARGGIVEEEETIAGKRFLLRYDRSR</sequence>
<name>A0A839Z5L6_9SPHN</name>
<protein>
    <submittedName>
        <fullName evidence="1">Uncharacterized protein</fullName>
    </submittedName>
</protein>
<dbReference type="RefSeq" id="WP_183934313.1">
    <property type="nucleotide sequence ID" value="NZ_JACICF010000002.1"/>
</dbReference>
<comment type="caution">
    <text evidence="1">The sequence shown here is derived from an EMBL/GenBank/DDBJ whole genome shotgun (WGS) entry which is preliminary data.</text>
</comment>
<keyword evidence="2" id="KW-1185">Reference proteome</keyword>
<reference evidence="1 2" key="1">
    <citation type="submission" date="2020-08" db="EMBL/GenBank/DDBJ databases">
        <title>Genomic Encyclopedia of Type Strains, Phase IV (KMG-IV): sequencing the most valuable type-strain genomes for metagenomic binning, comparative biology and taxonomic classification.</title>
        <authorList>
            <person name="Goeker M."/>
        </authorList>
    </citation>
    <scope>NUCLEOTIDE SEQUENCE [LARGE SCALE GENOMIC DNA]</scope>
    <source>
        <strain evidence="1 2">DSM 24194</strain>
    </source>
</reference>
<organism evidence="1 2">
    <name type="scientific">Sphingomicrobium lutaoense</name>
    <dbReference type="NCBI Taxonomy" id="515949"/>
    <lineage>
        <taxon>Bacteria</taxon>
        <taxon>Pseudomonadati</taxon>
        <taxon>Pseudomonadota</taxon>
        <taxon>Alphaproteobacteria</taxon>
        <taxon>Sphingomonadales</taxon>
        <taxon>Sphingomonadaceae</taxon>
        <taxon>Sphingomicrobium</taxon>
    </lineage>
</organism>
<gene>
    <name evidence="1" type="ORF">FHS50_002027</name>
</gene>
<evidence type="ECO:0000313" key="2">
    <source>
        <dbReference type="Proteomes" id="UP000578569"/>
    </source>
</evidence>
<evidence type="ECO:0000313" key="1">
    <source>
        <dbReference type="EMBL" id="MBB3764965.1"/>
    </source>
</evidence>
<proteinExistence type="predicted"/>
<dbReference type="EMBL" id="JACICF010000002">
    <property type="protein sequence ID" value="MBB3764965.1"/>
    <property type="molecule type" value="Genomic_DNA"/>
</dbReference>
<dbReference type="Proteomes" id="UP000578569">
    <property type="component" value="Unassembled WGS sequence"/>
</dbReference>
<accession>A0A839Z5L6</accession>
<dbReference type="AlphaFoldDB" id="A0A839Z5L6"/>